<evidence type="ECO:0000256" key="1">
    <source>
        <dbReference type="SAM" id="MobiDB-lite"/>
    </source>
</evidence>
<evidence type="ECO:0000313" key="2">
    <source>
        <dbReference type="EMBL" id="KFO18878.1"/>
    </source>
</evidence>
<sequence>MEEVFLVRKEEKLDDLEEKDNSNCFIGENTLQPKRYQRRLLGHVDDLCVVSRCALPAHIGVFVDDVPGSQQFLADEKRWYIQHVVMYFLLGECQILTLGKIIDDLANLVENTDEKLHTETRRVNLVDRKSASCVICSVVLSFRFTRSSNSRDGEGGGGDDDEEEEEEDKDNVSDDDDSSFQCD</sequence>
<gene>
    <name evidence="2" type="ORF">H920_19782</name>
</gene>
<dbReference type="STRING" id="885580.ENSFDAP00000007315"/>
<proteinExistence type="predicted"/>
<protein>
    <submittedName>
        <fullName evidence="2">Syntaxin-8</fullName>
    </submittedName>
</protein>
<accession>A0A091CN17</accession>
<feature type="region of interest" description="Disordered" evidence="1">
    <location>
        <begin position="147"/>
        <end position="183"/>
    </location>
</feature>
<dbReference type="EMBL" id="KN125302">
    <property type="protein sequence ID" value="KFO18878.1"/>
    <property type="molecule type" value="Genomic_DNA"/>
</dbReference>
<evidence type="ECO:0000313" key="3">
    <source>
        <dbReference type="Proteomes" id="UP000028990"/>
    </source>
</evidence>
<reference evidence="2 3" key="1">
    <citation type="submission" date="2013-11" db="EMBL/GenBank/DDBJ databases">
        <title>The Damaraland mole rat (Fukomys damarensis) genome and evolution of African mole rats.</title>
        <authorList>
            <person name="Gladyshev V.N."/>
            <person name="Fang X."/>
        </authorList>
    </citation>
    <scope>NUCLEOTIDE SEQUENCE [LARGE SCALE GENOMIC DNA]</scope>
    <source>
        <tissue evidence="2">Liver</tissue>
    </source>
</reference>
<name>A0A091CN17_FUKDA</name>
<organism evidence="2 3">
    <name type="scientific">Fukomys damarensis</name>
    <name type="common">Damaraland mole rat</name>
    <name type="synonym">Cryptomys damarensis</name>
    <dbReference type="NCBI Taxonomy" id="885580"/>
    <lineage>
        <taxon>Eukaryota</taxon>
        <taxon>Metazoa</taxon>
        <taxon>Chordata</taxon>
        <taxon>Craniata</taxon>
        <taxon>Vertebrata</taxon>
        <taxon>Euteleostomi</taxon>
        <taxon>Mammalia</taxon>
        <taxon>Eutheria</taxon>
        <taxon>Euarchontoglires</taxon>
        <taxon>Glires</taxon>
        <taxon>Rodentia</taxon>
        <taxon>Hystricomorpha</taxon>
        <taxon>Bathyergidae</taxon>
        <taxon>Fukomys</taxon>
    </lineage>
</organism>
<dbReference type="AlphaFoldDB" id="A0A091CN17"/>
<keyword evidence="3" id="KW-1185">Reference proteome</keyword>
<feature type="compositionally biased region" description="Acidic residues" evidence="1">
    <location>
        <begin position="157"/>
        <end position="183"/>
    </location>
</feature>
<dbReference type="Proteomes" id="UP000028990">
    <property type="component" value="Unassembled WGS sequence"/>
</dbReference>